<dbReference type="Gene3D" id="1.20.1050.10">
    <property type="match status" value="1"/>
</dbReference>
<proteinExistence type="predicted"/>
<dbReference type="InterPro" id="IPR036282">
    <property type="entry name" value="Glutathione-S-Trfase_C_sf"/>
</dbReference>
<organism evidence="1">
    <name type="scientific">marine metagenome</name>
    <dbReference type="NCBI Taxonomy" id="408172"/>
    <lineage>
        <taxon>unclassified sequences</taxon>
        <taxon>metagenomes</taxon>
        <taxon>ecological metagenomes</taxon>
    </lineage>
</organism>
<sequence length="155" mass="18533">KHNPLRKIPTLIVDNLTIMDSDNICLYFESISRKKSLYPKKNYWQIMTNTSIANGLMETILERFMEISKPEGEKSLKFIEKLETRAFRTINWLEKNLNNFHDKKLSIDKIAIACALEYTMFRFTDDWQKENKNLKIWLTKFQKNDFMQLTKPKTS</sequence>
<evidence type="ECO:0000313" key="1">
    <source>
        <dbReference type="EMBL" id="SVD87912.1"/>
    </source>
</evidence>
<evidence type="ECO:0008006" key="2">
    <source>
        <dbReference type="Google" id="ProtNLM"/>
    </source>
</evidence>
<gene>
    <name evidence="1" type="ORF">METZ01_LOCUS440766</name>
</gene>
<dbReference type="Gene3D" id="3.40.30.10">
    <property type="entry name" value="Glutaredoxin"/>
    <property type="match status" value="1"/>
</dbReference>
<dbReference type="EMBL" id="UINC01179297">
    <property type="protein sequence ID" value="SVD87912.1"/>
    <property type="molecule type" value="Genomic_DNA"/>
</dbReference>
<dbReference type="CDD" id="cd00570">
    <property type="entry name" value="GST_N_family"/>
    <property type="match status" value="1"/>
</dbReference>
<protein>
    <recommendedName>
        <fullName evidence="2">GST N-terminal domain-containing protein</fullName>
    </recommendedName>
</protein>
<dbReference type="SUPFAM" id="SSF47616">
    <property type="entry name" value="GST C-terminal domain-like"/>
    <property type="match status" value="1"/>
</dbReference>
<dbReference type="InterPro" id="IPR036249">
    <property type="entry name" value="Thioredoxin-like_sf"/>
</dbReference>
<dbReference type="SUPFAM" id="SSF52833">
    <property type="entry name" value="Thioredoxin-like"/>
    <property type="match status" value="1"/>
</dbReference>
<accession>A0A382YXC9</accession>
<name>A0A382YXC9_9ZZZZ</name>
<reference evidence="1" key="1">
    <citation type="submission" date="2018-05" db="EMBL/GenBank/DDBJ databases">
        <authorList>
            <person name="Lanie J.A."/>
            <person name="Ng W.-L."/>
            <person name="Kazmierczak K.M."/>
            <person name="Andrzejewski T.M."/>
            <person name="Davidsen T.M."/>
            <person name="Wayne K.J."/>
            <person name="Tettelin H."/>
            <person name="Glass J.I."/>
            <person name="Rusch D."/>
            <person name="Podicherti R."/>
            <person name="Tsui H.-C.T."/>
            <person name="Winkler M.E."/>
        </authorList>
    </citation>
    <scope>NUCLEOTIDE SEQUENCE</scope>
</reference>
<feature type="non-terminal residue" evidence="1">
    <location>
        <position position="1"/>
    </location>
</feature>
<dbReference type="AlphaFoldDB" id="A0A382YXC9"/>